<dbReference type="SUPFAM" id="SSF56091">
    <property type="entry name" value="DNA ligase/mRNA capping enzyme, catalytic domain"/>
    <property type="match status" value="1"/>
</dbReference>
<dbReference type="InterPro" id="IPR021122">
    <property type="entry name" value="RNA_ligase_dom_REL/Rnl2"/>
</dbReference>
<dbReference type="PANTHER" id="PTHR43883:SF1">
    <property type="entry name" value="GLUCONOKINASE"/>
    <property type="match status" value="1"/>
</dbReference>
<dbReference type="PANTHER" id="PTHR43883">
    <property type="entry name" value="SLR0207 PROTEIN"/>
    <property type="match status" value="1"/>
</dbReference>
<proteinExistence type="predicted"/>
<dbReference type="AlphaFoldDB" id="A0A2D2DPY5"/>
<dbReference type="InterPro" id="IPR052732">
    <property type="entry name" value="Cell-binding_unc_protein"/>
</dbReference>
<dbReference type="GO" id="GO:0016874">
    <property type="term" value="F:ligase activity"/>
    <property type="evidence" value="ECO:0007669"/>
    <property type="project" value="UniProtKB-KW"/>
</dbReference>
<evidence type="ECO:0000313" key="4">
    <source>
        <dbReference type="Proteomes" id="UP000229897"/>
    </source>
</evidence>
<keyword evidence="4" id="KW-1185">Reference proteome</keyword>
<feature type="domain" description="RNA ligase" evidence="2">
    <location>
        <begin position="51"/>
        <end position="243"/>
    </location>
</feature>
<dbReference type="OrthoDB" id="255834at2"/>
<feature type="region of interest" description="Disordered" evidence="1">
    <location>
        <begin position="16"/>
        <end position="37"/>
    </location>
</feature>
<name>A0A2D2DPY5_9BURK</name>
<reference evidence="3" key="1">
    <citation type="submission" date="2017-10" db="EMBL/GenBank/DDBJ databases">
        <title>Massilia psychrophilum sp. nov., a novel purple-pigmented bacterium isolated from Tianshan glacier, Xinjiang Municipality, China.</title>
        <authorList>
            <person name="Wang H."/>
        </authorList>
    </citation>
    <scope>NUCLEOTIDE SEQUENCE [LARGE SCALE GENOMIC DNA]</scope>
    <source>
        <strain evidence="3">B2</strain>
    </source>
</reference>
<protein>
    <submittedName>
        <fullName evidence="3">DNA ligase</fullName>
    </submittedName>
</protein>
<dbReference type="Pfam" id="PF09414">
    <property type="entry name" value="RNA_ligase"/>
    <property type="match status" value="1"/>
</dbReference>
<evidence type="ECO:0000256" key="1">
    <source>
        <dbReference type="SAM" id="MobiDB-lite"/>
    </source>
</evidence>
<accession>A0A2D2DPY5</accession>
<gene>
    <name evidence="3" type="ORF">CR152_22845</name>
</gene>
<dbReference type="Proteomes" id="UP000229897">
    <property type="component" value="Chromosome"/>
</dbReference>
<sequence>MTNFVHNLELHKYPSTRHLEGSQLQQGDDGFDKPGKRNDPRAAYAALAGRYIVVEEKLDGANAGVSFSEGAELLLQSRGHYLAGGGRERQFSIFKRWAAAHESALIERLGDRYVMYGEWMGKKHSVFYNHLPHLFCEFDIYDREKQVFLSTAARAALLDDAPVLAVPVLYAGVAPRKLADLLALIRFSLAKTPAWKNDFEATVAREGLDLAKCWAQADKSDLAEGLYMKVEEDGVVTARYKWVRSDFVQAILDSKMHHSQQPYVPNQLAPGVDIYAPRLTTTWEDLGLVTEGGK</sequence>
<dbReference type="KEGG" id="mass:CR152_22845"/>
<dbReference type="EMBL" id="CP024608">
    <property type="protein sequence ID" value="ATQ77036.1"/>
    <property type="molecule type" value="Genomic_DNA"/>
</dbReference>
<dbReference type="RefSeq" id="WP_099878834.1">
    <property type="nucleotide sequence ID" value="NZ_CP024608.1"/>
</dbReference>
<keyword evidence="3" id="KW-0436">Ligase</keyword>
<evidence type="ECO:0000259" key="2">
    <source>
        <dbReference type="Pfam" id="PF09414"/>
    </source>
</evidence>
<evidence type="ECO:0000313" key="3">
    <source>
        <dbReference type="EMBL" id="ATQ77036.1"/>
    </source>
</evidence>
<organism evidence="3 4">
    <name type="scientific">Massilia violaceinigra</name>
    <dbReference type="NCBI Taxonomy" id="2045208"/>
    <lineage>
        <taxon>Bacteria</taxon>
        <taxon>Pseudomonadati</taxon>
        <taxon>Pseudomonadota</taxon>
        <taxon>Betaproteobacteria</taxon>
        <taxon>Burkholderiales</taxon>
        <taxon>Oxalobacteraceae</taxon>
        <taxon>Telluria group</taxon>
        <taxon>Massilia</taxon>
    </lineage>
</organism>
<dbReference type="Gene3D" id="3.30.470.30">
    <property type="entry name" value="DNA ligase/mRNA capping enzyme"/>
    <property type="match status" value="1"/>
</dbReference>